<sequence length="448" mass="50868">MALTAQTVKHIQPAEKLTKKADGGGLFLWVHPNGAKYWRWRDYLAGKEKLLAIGVYCGPTQYDEKGAPLPSTIQMGLKEAREARDAAKRLQDDGKDPSKERAEAKRLAHVSTKNSLEAVAREWHHKNLAKWVPDHATRILRRFEMDVFPHIGSEPVDALKTHHLLVVLRKVEARGSLDVAGRLQQHLVAVMRYAVQTGRISTNLALDLQGALIVPEKQHRAALPLNQLPELVDRINNYHGRLLTRAALRLTLLTFLRSSELRMARWGEIDFERGIWTIPPTREAIEGVRYSNRGTKMKTAHVVPLSRQALAVLQEIHPLTGRFELIFAGNSDVTKPMSENTINKSLRNLGYDTQADVCGHGFRTMACSALNESGLWSKDAIERAIERQMSHVERNSVRAAYIHKAEYLSERRLMMQWWADFLDAQNPHTYIEPSEFAKLRNDSAATWR</sequence>
<feature type="region of interest" description="Disordered" evidence="5">
    <location>
        <begin position="82"/>
        <end position="107"/>
    </location>
</feature>
<dbReference type="GO" id="GO:0006310">
    <property type="term" value="P:DNA recombination"/>
    <property type="evidence" value="ECO:0007669"/>
    <property type="project" value="UniProtKB-KW"/>
</dbReference>
<dbReference type="InterPro" id="IPR013762">
    <property type="entry name" value="Integrase-like_cat_sf"/>
</dbReference>
<dbReference type="GO" id="GO:0015074">
    <property type="term" value="P:DNA integration"/>
    <property type="evidence" value="ECO:0007669"/>
    <property type="project" value="UniProtKB-KW"/>
</dbReference>
<comment type="similarity">
    <text evidence="1">Belongs to the 'phage' integrase family.</text>
</comment>
<dbReference type="AlphaFoldDB" id="A0A1S1WWL0"/>
<dbReference type="InterPro" id="IPR038488">
    <property type="entry name" value="Integrase_DNA-bd_sf"/>
</dbReference>
<keyword evidence="4" id="KW-0233">DNA recombination</keyword>
<evidence type="ECO:0000256" key="2">
    <source>
        <dbReference type="ARBA" id="ARBA00022908"/>
    </source>
</evidence>
<dbReference type="InterPro" id="IPR002104">
    <property type="entry name" value="Integrase_catalytic"/>
</dbReference>
<dbReference type="PANTHER" id="PTHR30629:SF9">
    <property type="entry name" value="PROTEIN INTB-RELATED"/>
    <property type="match status" value="1"/>
</dbReference>
<feature type="compositionally biased region" description="Basic and acidic residues" evidence="5">
    <location>
        <begin position="82"/>
        <end position="106"/>
    </location>
</feature>
<dbReference type="InterPro" id="IPR011010">
    <property type="entry name" value="DNA_brk_join_enz"/>
</dbReference>
<keyword evidence="3" id="KW-0238">DNA-binding</keyword>
<accession>A0A1S1WWL0</accession>
<name>A0A1S1WWL0_9NEIS</name>
<dbReference type="Pfam" id="PF13356">
    <property type="entry name" value="Arm-DNA-bind_3"/>
    <property type="match status" value="1"/>
</dbReference>
<dbReference type="PROSITE" id="PS51898">
    <property type="entry name" value="TYR_RECOMBINASE"/>
    <property type="match status" value="1"/>
</dbReference>
<dbReference type="CDD" id="cd00801">
    <property type="entry name" value="INT_P4_C"/>
    <property type="match status" value="1"/>
</dbReference>
<dbReference type="Gene3D" id="1.10.150.130">
    <property type="match status" value="1"/>
</dbReference>
<dbReference type="Pfam" id="PF00589">
    <property type="entry name" value="Phage_integrase"/>
    <property type="match status" value="1"/>
</dbReference>
<dbReference type="PANTHER" id="PTHR30629">
    <property type="entry name" value="PROPHAGE INTEGRASE"/>
    <property type="match status" value="1"/>
</dbReference>
<dbReference type="InterPro" id="IPR010998">
    <property type="entry name" value="Integrase_recombinase_N"/>
</dbReference>
<dbReference type="EMBL" id="MKCS01000002">
    <property type="protein sequence ID" value="OHX11536.1"/>
    <property type="molecule type" value="Genomic_DNA"/>
</dbReference>
<dbReference type="Gene3D" id="1.10.443.10">
    <property type="entry name" value="Intergrase catalytic core"/>
    <property type="match status" value="1"/>
</dbReference>
<dbReference type="GO" id="GO:0003677">
    <property type="term" value="F:DNA binding"/>
    <property type="evidence" value="ECO:0007669"/>
    <property type="project" value="UniProtKB-KW"/>
</dbReference>
<evidence type="ECO:0000313" key="8">
    <source>
        <dbReference type="Proteomes" id="UP000180088"/>
    </source>
</evidence>
<reference evidence="7 8" key="1">
    <citation type="submission" date="2016-09" db="EMBL/GenBank/DDBJ databases">
        <title>Chromobacterium muskegensis sp. nov., an insecticidal bacterium isolated from Sphagnum bogs.</title>
        <authorList>
            <person name="Sparks M.E."/>
            <person name="Blackburn M.B."/>
            <person name="Gundersen-Rindal D.E."/>
            <person name="Mitchell A."/>
            <person name="Farrar R."/>
            <person name="Kuhar D."/>
        </authorList>
    </citation>
    <scope>NUCLEOTIDE SEQUENCE [LARGE SCALE GENOMIC DNA]</scope>
    <source>
        <strain evidence="7 8">37-2</strain>
    </source>
</reference>
<evidence type="ECO:0000256" key="4">
    <source>
        <dbReference type="ARBA" id="ARBA00023172"/>
    </source>
</evidence>
<dbReference type="SUPFAM" id="SSF56349">
    <property type="entry name" value="DNA breaking-rejoining enzymes"/>
    <property type="match status" value="1"/>
</dbReference>
<evidence type="ECO:0000256" key="5">
    <source>
        <dbReference type="SAM" id="MobiDB-lite"/>
    </source>
</evidence>
<dbReference type="InterPro" id="IPR025166">
    <property type="entry name" value="Integrase_DNA_bind_dom"/>
</dbReference>
<keyword evidence="2" id="KW-0229">DNA integration</keyword>
<dbReference type="Gene3D" id="3.30.160.390">
    <property type="entry name" value="Integrase, DNA-binding domain"/>
    <property type="match status" value="1"/>
</dbReference>
<dbReference type="Proteomes" id="UP000180088">
    <property type="component" value="Unassembled WGS sequence"/>
</dbReference>
<evidence type="ECO:0000259" key="6">
    <source>
        <dbReference type="PROSITE" id="PS51898"/>
    </source>
</evidence>
<evidence type="ECO:0000256" key="3">
    <source>
        <dbReference type="ARBA" id="ARBA00023125"/>
    </source>
</evidence>
<dbReference type="InterPro" id="IPR053876">
    <property type="entry name" value="Phage_int_M"/>
</dbReference>
<dbReference type="STRING" id="1903179.BI347_17900"/>
<evidence type="ECO:0000256" key="1">
    <source>
        <dbReference type="ARBA" id="ARBA00008857"/>
    </source>
</evidence>
<dbReference type="Pfam" id="PF22022">
    <property type="entry name" value="Phage_int_M"/>
    <property type="match status" value="1"/>
</dbReference>
<feature type="domain" description="Tyr recombinase" evidence="6">
    <location>
        <begin position="218"/>
        <end position="415"/>
    </location>
</feature>
<evidence type="ECO:0000313" key="7">
    <source>
        <dbReference type="EMBL" id="OHX11536.1"/>
    </source>
</evidence>
<proteinExistence type="inferred from homology"/>
<dbReference type="OrthoDB" id="9775880at2"/>
<dbReference type="InterPro" id="IPR050808">
    <property type="entry name" value="Phage_Integrase"/>
</dbReference>
<protein>
    <submittedName>
        <fullName evidence="7">Integrase</fullName>
    </submittedName>
</protein>
<dbReference type="RefSeq" id="WP_071116615.1">
    <property type="nucleotide sequence ID" value="NZ_MKCS01000002.1"/>
</dbReference>
<comment type="caution">
    <text evidence="7">The sequence shown here is derived from an EMBL/GenBank/DDBJ whole genome shotgun (WGS) entry which is preliminary data.</text>
</comment>
<gene>
    <name evidence="7" type="ORF">BI347_17900</name>
</gene>
<organism evidence="7 8">
    <name type="scientific">Chromobacterium sphagni</name>
    <dbReference type="NCBI Taxonomy" id="1903179"/>
    <lineage>
        <taxon>Bacteria</taxon>
        <taxon>Pseudomonadati</taxon>
        <taxon>Pseudomonadota</taxon>
        <taxon>Betaproteobacteria</taxon>
        <taxon>Neisseriales</taxon>
        <taxon>Chromobacteriaceae</taxon>
        <taxon>Chromobacterium</taxon>
    </lineage>
</organism>